<proteinExistence type="predicted"/>
<organism evidence="2 3">
    <name type="scientific">Marinirhabdus gelatinilytica</name>
    <dbReference type="NCBI Taxonomy" id="1703343"/>
    <lineage>
        <taxon>Bacteria</taxon>
        <taxon>Pseudomonadati</taxon>
        <taxon>Bacteroidota</taxon>
        <taxon>Flavobacteriia</taxon>
        <taxon>Flavobacteriales</taxon>
        <taxon>Flavobacteriaceae</taxon>
    </lineage>
</organism>
<evidence type="ECO:0000256" key="1">
    <source>
        <dbReference type="SAM" id="SignalP"/>
    </source>
</evidence>
<evidence type="ECO:0008006" key="4">
    <source>
        <dbReference type="Google" id="ProtNLM"/>
    </source>
</evidence>
<keyword evidence="1" id="KW-0732">Signal</keyword>
<feature type="signal peptide" evidence="1">
    <location>
        <begin position="1"/>
        <end position="18"/>
    </location>
</feature>
<dbReference type="EMBL" id="QRAO01000001">
    <property type="protein sequence ID" value="RDK88840.1"/>
    <property type="molecule type" value="Genomic_DNA"/>
</dbReference>
<dbReference type="RefSeq" id="WP_115122506.1">
    <property type="nucleotide sequence ID" value="NZ_QRAO01000001.1"/>
</dbReference>
<comment type="caution">
    <text evidence="2">The sequence shown here is derived from an EMBL/GenBank/DDBJ whole genome shotgun (WGS) entry which is preliminary data.</text>
</comment>
<gene>
    <name evidence="2" type="ORF">C8D94_101717</name>
</gene>
<protein>
    <recommendedName>
        <fullName evidence="4">YHS domain-containing protein</fullName>
    </recommendedName>
</protein>
<evidence type="ECO:0000313" key="3">
    <source>
        <dbReference type="Proteomes" id="UP000255317"/>
    </source>
</evidence>
<name>A0A370QLG3_9FLAO</name>
<evidence type="ECO:0000313" key="2">
    <source>
        <dbReference type="EMBL" id="RDK88840.1"/>
    </source>
</evidence>
<feature type="chain" id="PRO_5016589295" description="YHS domain-containing protein" evidence="1">
    <location>
        <begin position="19"/>
        <end position="146"/>
    </location>
</feature>
<reference evidence="2 3" key="1">
    <citation type="submission" date="2018-07" db="EMBL/GenBank/DDBJ databases">
        <title>Genomic Encyclopedia of Type Strains, Phase IV (KMG-IV): sequencing the most valuable type-strain genomes for metagenomic binning, comparative biology and taxonomic classification.</title>
        <authorList>
            <person name="Goeker M."/>
        </authorList>
    </citation>
    <scope>NUCLEOTIDE SEQUENCE [LARGE SCALE GENOMIC DNA]</scope>
    <source>
        <strain evidence="2 3">DSM 101478</strain>
    </source>
</reference>
<keyword evidence="3" id="KW-1185">Reference proteome</keyword>
<dbReference type="Proteomes" id="UP000255317">
    <property type="component" value="Unassembled WGS sequence"/>
</dbReference>
<dbReference type="OrthoDB" id="344729at2"/>
<dbReference type="AlphaFoldDB" id="A0A370QLG3"/>
<sequence length="146" mass="16655">MKKILLILALVVAPALFAQDIHTKNGYAAEGYDVVAYFSDQALEGNKMHTTTHGGVKYKFTSQENLKTFMANPEKYTPQYGGYCAYAVANSGKRVQIDPESFQIKDGKLYLFYDSLFADTLKKWNKEGPEMMQKKADKNWEQMQEM</sequence>
<dbReference type="NCBIfam" id="NF041384">
    <property type="entry name" value="YHS_seleno_dom"/>
    <property type="match status" value="1"/>
</dbReference>
<accession>A0A370QLG3</accession>